<comment type="similarity">
    <text evidence="2">Belongs to the POMP/UMP1 family.</text>
</comment>
<reference evidence="3" key="1">
    <citation type="submission" date="2022-07" db="EMBL/GenBank/DDBJ databases">
        <title>Phylogenomic reconstructions and comparative analyses of Kickxellomycotina fungi.</title>
        <authorList>
            <person name="Reynolds N.K."/>
            <person name="Stajich J.E."/>
            <person name="Barry K."/>
            <person name="Grigoriev I.V."/>
            <person name="Crous P."/>
            <person name="Smith M.E."/>
        </authorList>
    </citation>
    <scope>NUCLEOTIDE SEQUENCE</scope>
    <source>
        <strain evidence="3">BCRC 34381</strain>
    </source>
</reference>
<evidence type="ECO:0000256" key="1">
    <source>
        <dbReference type="ARBA" id="ARBA00023186"/>
    </source>
</evidence>
<dbReference type="AlphaFoldDB" id="A0A9W8CVT4"/>
<evidence type="ECO:0000313" key="3">
    <source>
        <dbReference type="EMBL" id="KAJ1730179.1"/>
    </source>
</evidence>
<evidence type="ECO:0008006" key="5">
    <source>
        <dbReference type="Google" id="ProtNLM"/>
    </source>
</evidence>
<name>A0A9W8CVT4_9FUNG</name>
<evidence type="ECO:0000313" key="4">
    <source>
        <dbReference type="Proteomes" id="UP001143981"/>
    </source>
</evidence>
<proteinExistence type="inferred from homology"/>
<dbReference type="GO" id="GO:0043248">
    <property type="term" value="P:proteasome assembly"/>
    <property type="evidence" value="ECO:0007669"/>
    <property type="project" value="InterPro"/>
</dbReference>
<sequence length="138" mass="15124">MATSFRFESSSAPRAVSALPETRAGVIDTVGQGPAKRVDDEITKAHPLEARLAGWEQSQLSQKMHMQRQVYGLHAPMRAMMELQAVGHTPSLLGSRAARMQRDILLGRDEMLDITDIFGDSAEADIDVHKMLAARLGV</sequence>
<evidence type="ECO:0000256" key="2">
    <source>
        <dbReference type="ARBA" id="ARBA00043974"/>
    </source>
</evidence>
<organism evidence="3 4">
    <name type="scientific">Coemansia biformis</name>
    <dbReference type="NCBI Taxonomy" id="1286918"/>
    <lineage>
        <taxon>Eukaryota</taxon>
        <taxon>Fungi</taxon>
        <taxon>Fungi incertae sedis</taxon>
        <taxon>Zoopagomycota</taxon>
        <taxon>Kickxellomycotina</taxon>
        <taxon>Kickxellomycetes</taxon>
        <taxon>Kickxellales</taxon>
        <taxon>Kickxellaceae</taxon>
        <taxon>Coemansia</taxon>
    </lineage>
</organism>
<accession>A0A9W8CVT4</accession>
<comment type="caution">
    <text evidence="3">The sequence shown here is derived from an EMBL/GenBank/DDBJ whole genome shotgun (WGS) entry which is preliminary data.</text>
</comment>
<dbReference type="InterPro" id="IPR008012">
    <property type="entry name" value="Ump1"/>
</dbReference>
<dbReference type="Pfam" id="PF05348">
    <property type="entry name" value="UMP1"/>
    <property type="match status" value="1"/>
</dbReference>
<keyword evidence="4" id="KW-1185">Reference proteome</keyword>
<gene>
    <name evidence="3" type="ORF">LPJ61_003151</name>
</gene>
<dbReference type="PANTHER" id="PTHR12828">
    <property type="entry name" value="PROTEASOME MATURATION PROTEIN UMP1"/>
    <property type="match status" value="1"/>
</dbReference>
<dbReference type="PANTHER" id="PTHR12828:SF3">
    <property type="entry name" value="PROTEASOME MATURATION PROTEIN"/>
    <property type="match status" value="1"/>
</dbReference>
<dbReference type="GO" id="GO:0005737">
    <property type="term" value="C:cytoplasm"/>
    <property type="evidence" value="ECO:0007669"/>
    <property type="project" value="TreeGrafter"/>
</dbReference>
<protein>
    <recommendedName>
        <fullName evidence="5">Proteasome maturation factor UMP1</fullName>
    </recommendedName>
</protein>
<keyword evidence="1" id="KW-0143">Chaperone</keyword>
<dbReference type="EMBL" id="JANBOI010000491">
    <property type="protein sequence ID" value="KAJ1730179.1"/>
    <property type="molecule type" value="Genomic_DNA"/>
</dbReference>
<dbReference type="GO" id="GO:0005634">
    <property type="term" value="C:nucleus"/>
    <property type="evidence" value="ECO:0007669"/>
    <property type="project" value="TreeGrafter"/>
</dbReference>
<dbReference type="Proteomes" id="UP001143981">
    <property type="component" value="Unassembled WGS sequence"/>
</dbReference>
<dbReference type="OrthoDB" id="15001at2759"/>